<feature type="region of interest" description="Disordered" evidence="1">
    <location>
        <begin position="1"/>
        <end position="62"/>
    </location>
</feature>
<evidence type="ECO:0000313" key="3">
    <source>
        <dbReference type="Proteomes" id="UP000075655"/>
    </source>
</evidence>
<evidence type="ECO:0000256" key="1">
    <source>
        <dbReference type="SAM" id="MobiDB-lite"/>
    </source>
</evidence>
<evidence type="ECO:0000313" key="2">
    <source>
        <dbReference type="EMBL" id="KXV21855.1"/>
    </source>
</evidence>
<feature type="compositionally biased region" description="Basic and acidic residues" evidence="1">
    <location>
        <begin position="13"/>
        <end position="24"/>
    </location>
</feature>
<protein>
    <submittedName>
        <fullName evidence="2">Uncharacterized protein</fullName>
    </submittedName>
</protein>
<comment type="caution">
    <text evidence="2">The sequence shown here is derived from an EMBL/GenBank/DDBJ whole genome shotgun (WGS) entry which is preliminary data.</text>
</comment>
<proteinExistence type="predicted"/>
<name>A0A149S574_GLUOY</name>
<reference evidence="2 3" key="1">
    <citation type="submission" date="2015-06" db="EMBL/GenBank/DDBJ databases">
        <title>Improved classification and identification of acetic acid bacteria using matrix-assisted laser desorption/ionization time-of-flight mass spectrometry; Gluconobacter nephelii and Gluconobacter uchimurae are later heterotypic synonyms of Gluconobacter japonicus and Gluconobacter oxydans, respectively.</title>
        <authorList>
            <person name="Li L."/>
            <person name="Cleenwerck I."/>
            <person name="De Vuyst L."/>
            <person name="Vandamme P."/>
        </authorList>
    </citation>
    <scope>NUCLEOTIDE SEQUENCE [LARGE SCALE GENOMIC DNA]</scope>
    <source>
        <strain evidence="2 3">LMG 1676</strain>
    </source>
</reference>
<gene>
    <name evidence="2" type="ORF">AD934_01995</name>
</gene>
<dbReference type="PATRIC" id="fig|442.8.peg.2657"/>
<dbReference type="EMBL" id="LHZG01000110">
    <property type="protein sequence ID" value="KXV21855.1"/>
    <property type="molecule type" value="Genomic_DNA"/>
</dbReference>
<dbReference type="AlphaFoldDB" id="A0A149S574"/>
<sequence length="62" mass="6504">MNTMEHGGAMAVERVKRLVAEARSRTASSESPRPKDSSADATEGNASVAPTREGDPGSSHQH</sequence>
<organism evidence="2 3">
    <name type="scientific">Gluconobacter oxydans</name>
    <name type="common">Gluconobacter suboxydans</name>
    <dbReference type="NCBI Taxonomy" id="442"/>
    <lineage>
        <taxon>Bacteria</taxon>
        <taxon>Pseudomonadati</taxon>
        <taxon>Pseudomonadota</taxon>
        <taxon>Alphaproteobacteria</taxon>
        <taxon>Acetobacterales</taxon>
        <taxon>Acetobacteraceae</taxon>
        <taxon>Gluconobacter</taxon>
    </lineage>
</organism>
<dbReference type="RefSeq" id="WP_062499858.1">
    <property type="nucleotide sequence ID" value="NZ_LHZG01000110.1"/>
</dbReference>
<accession>A0A149S574</accession>
<dbReference type="Proteomes" id="UP000075655">
    <property type="component" value="Unassembled WGS sequence"/>
</dbReference>